<feature type="transmembrane region" description="Helical" evidence="1">
    <location>
        <begin position="171"/>
        <end position="193"/>
    </location>
</feature>
<keyword evidence="1" id="KW-0812">Transmembrane</keyword>
<keyword evidence="1" id="KW-0472">Membrane</keyword>
<evidence type="ECO:0000313" key="3">
    <source>
        <dbReference type="Proteomes" id="UP000887013"/>
    </source>
</evidence>
<dbReference type="EMBL" id="BMAW01081025">
    <property type="protein sequence ID" value="GFU22561.1"/>
    <property type="molecule type" value="Genomic_DNA"/>
</dbReference>
<proteinExistence type="predicted"/>
<evidence type="ECO:0000313" key="2">
    <source>
        <dbReference type="EMBL" id="GFU22561.1"/>
    </source>
</evidence>
<gene>
    <name evidence="2" type="ORF">NPIL_175471</name>
</gene>
<organism evidence="2 3">
    <name type="scientific">Nephila pilipes</name>
    <name type="common">Giant wood spider</name>
    <name type="synonym">Nephila maculata</name>
    <dbReference type="NCBI Taxonomy" id="299642"/>
    <lineage>
        <taxon>Eukaryota</taxon>
        <taxon>Metazoa</taxon>
        <taxon>Ecdysozoa</taxon>
        <taxon>Arthropoda</taxon>
        <taxon>Chelicerata</taxon>
        <taxon>Arachnida</taxon>
        <taxon>Araneae</taxon>
        <taxon>Araneomorphae</taxon>
        <taxon>Entelegynae</taxon>
        <taxon>Araneoidea</taxon>
        <taxon>Nephilidae</taxon>
        <taxon>Nephila</taxon>
    </lineage>
</organism>
<protein>
    <submittedName>
        <fullName evidence="2">Uncharacterized protein</fullName>
    </submittedName>
</protein>
<keyword evidence="1" id="KW-1133">Transmembrane helix</keyword>
<comment type="caution">
    <text evidence="2">The sequence shown here is derived from an EMBL/GenBank/DDBJ whole genome shotgun (WGS) entry which is preliminary data.</text>
</comment>
<reference evidence="2" key="1">
    <citation type="submission" date="2020-08" db="EMBL/GenBank/DDBJ databases">
        <title>Multicomponent nature underlies the extraordinary mechanical properties of spider dragline silk.</title>
        <authorList>
            <person name="Kono N."/>
            <person name="Nakamura H."/>
            <person name="Mori M."/>
            <person name="Yoshida Y."/>
            <person name="Ohtoshi R."/>
            <person name="Malay A.D."/>
            <person name="Moran D.A.P."/>
            <person name="Tomita M."/>
            <person name="Numata K."/>
            <person name="Arakawa K."/>
        </authorList>
    </citation>
    <scope>NUCLEOTIDE SEQUENCE</scope>
</reference>
<accession>A0A8X6QJS0</accession>
<keyword evidence="3" id="KW-1185">Reference proteome</keyword>
<name>A0A8X6QJS0_NEPPI</name>
<evidence type="ECO:0000256" key="1">
    <source>
        <dbReference type="SAM" id="Phobius"/>
    </source>
</evidence>
<sequence>METRKRIRNSTSTQFVTSLPRKISFSEKISVKDNRLGHPLMFSSSQGISKNIQFSATFDGKMDRDWLKRMLDKRVFKLSFMRRLESITEDESFGLLRRMNMCTWKNDNTYRVRTYGTPHNPSRIAFQQTLFLGKEKRSLSGLGGLIMFTLVDISNPKTSNIRDRVLIEHPIVCYLNAFVVTCLGVFCVLRDVVDKYWSDISWYYSSKYK</sequence>
<dbReference type="Proteomes" id="UP000887013">
    <property type="component" value="Unassembled WGS sequence"/>
</dbReference>
<dbReference type="AlphaFoldDB" id="A0A8X6QJS0"/>